<protein>
    <submittedName>
        <fullName evidence="1">Uncharacterized protein</fullName>
    </submittedName>
</protein>
<name>A0A0F9ULE1_9ZZZZ</name>
<evidence type="ECO:0000313" key="1">
    <source>
        <dbReference type="EMBL" id="KKN54393.1"/>
    </source>
</evidence>
<sequence>MVEIVRVLTIYCDKCGPKYGDVDMRKRRTIIGWAHHPTPPYKGLKWYCEDCSQELGLLW</sequence>
<gene>
    <name evidence="1" type="ORF">LCGC14_0592910</name>
</gene>
<dbReference type="EMBL" id="LAZR01000931">
    <property type="protein sequence ID" value="KKN54393.1"/>
    <property type="molecule type" value="Genomic_DNA"/>
</dbReference>
<comment type="caution">
    <text evidence="1">The sequence shown here is derived from an EMBL/GenBank/DDBJ whole genome shotgun (WGS) entry which is preliminary data.</text>
</comment>
<accession>A0A0F9ULE1</accession>
<organism evidence="1">
    <name type="scientific">marine sediment metagenome</name>
    <dbReference type="NCBI Taxonomy" id="412755"/>
    <lineage>
        <taxon>unclassified sequences</taxon>
        <taxon>metagenomes</taxon>
        <taxon>ecological metagenomes</taxon>
    </lineage>
</organism>
<dbReference type="AlphaFoldDB" id="A0A0F9ULE1"/>
<proteinExistence type="predicted"/>
<reference evidence="1" key="1">
    <citation type="journal article" date="2015" name="Nature">
        <title>Complex archaea that bridge the gap between prokaryotes and eukaryotes.</title>
        <authorList>
            <person name="Spang A."/>
            <person name="Saw J.H."/>
            <person name="Jorgensen S.L."/>
            <person name="Zaremba-Niedzwiedzka K."/>
            <person name="Martijn J."/>
            <person name="Lind A.E."/>
            <person name="van Eijk R."/>
            <person name="Schleper C."/>
            <person name="Guy L."/>
            <person name="Ettema T.J."/>
        </authorList>
    </citation>
    <scope>NUCLEOTIDE SEQUENCE</scope>
</reference>